<gene>
    <name evidence="1" type="ORF">BV25DRAFT_1914508</name>
</gene>
<evidence type="ECO:0000313" key="2">
    <source>
        <dbReference type="Proteomes" id="UP000814140"/>
    </source>
</evidence>
<dbReference type="Proteomes" id="UP000814140">
    <property type="component" value="Unassembled WGS sequence"/>
</dbReference>
<reference evidence="1" key="1">
    <citation type="submission" date="2021-03" db="EMBL/GenBank/DDBJ databases">
        <authorList>
            <consortium name="DOE Joint Genome Institute"/>
            <person name="Ahrendt S."/>
            <person name="Looney B.P."/>
            <person name="Miyauchi S."/>
            <person name="Morin E."/>
            <person name="Drula E."/>
            <person name="Courty P.E."/>
            <person name="Chicoki N."/>
            <person name="Fauchery L."/>
            <person name="Kohler A."/>
            <person name="Kuo A."/>
            <person name="Labutti K."/>
            <person name="Pangilinan J."/>
            <person name="Lipzen A."/>
            <person name="Riley R."/>
            <person name="Andreopoulos W."/>
            <person name="He G."/>
            <person name="Johnson J."/>
            <person name="Barry K.W."/>
            <person name="Grigoriev I.V."/>
            <person name="Nagy L."/>
            <person name="Hibbett D."/>
            <person name="Henrissat B."/>
            <person name="Matheny P.B."/>
            <person name="Labbe J."/>
            <person name="Martin F."/>
        </authorList>
    </citation>
    <scope>NUCLEOTIDE SEQUENCE</scope>
    <source>
        <strain evidence="1">HHB10654</strain>
    </source>
</reference>
<accession>A0ACB8T6B4</accession>
<organism evidence="1 2">
    <name type="scientific">Artomyces pyxidatus</name>
    <dbReference type="NCBI Taxonomy" id="48021"/>
    <lineage>
        <taxon>Eukaryota</taxon>
        <taxon>Fungi</taxon>
        <taxon>Dikarya</taxon>
        <taxon>Basidiomycota</taxon>
        <taxon>Agaricomycotina</taxon>
        <taxon>Agaricomycetes</taxon>
        <taxon>Russulales</taxon>
        <taxon>Auriscalpiaceae</taxon>
        <taxon>Artomyces</taxon>
    </lineage>
</organism>
<evidence type="ECO:0000313" key="1">
    <source>
        <dbReference type="EMBL" id="KAI0064303.1"/>
    </source>
</evidence>
<sequence length="274" mass="29422">MPSLAALYYGDLVCSAVFFGIYTVLTFTALYLLAQRKPTRTTILMAAMTVIMYGISTSYFVIEVTIVADSFLRVVDGHAVVRETFINLWGASVSAQITLQGINSTLGDAIVIWRAWAVWDRRLRVVIAPLVLLLGNFPRPEWSSHKLVLLCFLVTGSNASHIFLGIIAQLTGIYPTLIIVLVSLKLTQDQTVSGPRAAGNTGAATEIKFGTMTTGRRSVNVSLPTRSRSVSGTHSDDALPIGSDLEASSSSTDVDTDLMSLEAGGSEAWDTATA</sequence>
<comment type="caution">
    <text evidence="1">The sequence shown here is derived from an EMBL/GenBank/DDBJ whole genome shotgun (WGS) entry which is preliminary data.</text>
</comment>
<protein>
    <submittedName>
        <fullName evidence="1">Uncharacterized protein</fullName>
    </submittedName>
</protein>
<dbReference type="EMBL" id="MU277199">
    <property type="protein sequence ID" value="KAI0064303.1"/>
    <property type="molecule type" value="Genomic_DNA"/>
</dbReference>
<name>A0ACB8T6B4_9AGAM</name>
<keyword evidence="2" id="KW-1185">Reference proteome</keyword>
<proteinExistence type="predicted"/>
<reference evidence="1" key="2">
    <citation type="journal article" date="2022" name="New Phytol.">
        <title>Evolutionary transition to the ectomycorrhizal habit in the genomes of a hyperdiverse lineage of mushroom-forming fungi.</title>
        <authorList>
            <person name="Looney B."/>
            <person name="Miyauchi S."/>
            <person name="Morin E."/>
            <person name="Drula E."/>
            <person name="Courty P.E."/>
            <person name="Kohler A."/>
            <person name="Kuo A."/>
            <person name="LaButti K."/>
            <person name="Pangilinan J."/>
            <person name="Lipzen A."/>
            <person name="Riley R."/>
            <person name="Andreopoulos W."/>
            <person name="He G."/>
            <person name="Johnson J."/>
            <person name="Nolan M."/>
            <person name="Tritt A."/>
            <person name="Barry K.W."/>
            <person name="Grigoriev I.V."/>
            <person name="Nagy L.G."/>
            <person name="Hibbett D."/>
            <person name="Henrissat B."/>
            <person name="Matheny P.B."/>
            <person name="Labbe J."/>
            <person name="Martin F.M."/>
        </authorList>
    </citation>
    <scope>NUCLEOTIDE SEQUENCE</scope>
    <source>
        <strain evidence="1">HHB10654</strain>
    </source>
</reference>